<dbReference type="Gene3D" id="3.60.10.10">
    <property type="entry name" value="Endonuclease/exonuclease/phosphatase"/>
    <property type="match status" value="1"/>
</dbReference>
<name>A0A670JYC4_PODMU</name>
<dbReference type="PANTHER" id="PTHR31635:SF196">
    <property type="entry name" value="REVERSE TRANSCRIPTASE DOMAIN-CONTAINING PROTEIN-RELATED"/>
    <property type="match status" value="1"/>
</dbReference>
<evidence type="ECO:0000313" key="3">
    <source>
        <dbReference type="Proteomes" id="UP000472272"/>
    </source>
</evidence>
<dbReference type="AlphaFoldDB" id="A0A670JYC4"/>
<dbReference type="CDD" id="cd01650">
    <property type="entry name" value="RT_nLTR_like"/>
    <property type="match status" value="1"/>
</dbReference>
<protein>
    <recommendedName>
        <fullName evidence="1">Reverse transcriptase domain-containing protein</fullName>
    </recommendedName>
</protein>
<reference evidence="2" key="2">
    <citation type="submission" date="2025-09" db="UniProtKB">
        <authorList>
            <consortium name="Ensembl"/>
        </authorList>
    </citation>
    <scope>IDENTIFICATION</scope>
</reference>
<evidence type="ECO:0000313" key="2">
    <source>
        <dbReference type="Ensembl" id="ENSPMRP00000029546.1"/>
    </source>
</evidence>
<organism evidence="2 3">
    <name type="scientific">Podarcis muralis</name>
    <name type="common">Wall lizard</name>
    <name type="synonym">Lacerta muralis</name>
    <dbReference type="NCBI Taxonomy" id="64176"/>
    <lineage>
        <taxon>Eukaryota</taxon>
        <taxon>Metazoa</taxon>
        <taxon>Chordata</taxon>
        <taxon>Craniata</taxon>
        <taxon>Vertebrata</taxon>
        <taxon>Euteleostomi</taxon>
        <taxon>Lepidosauria</taxon>
        <taxon>Squamata</taxon>
        <taxon>Bifurcata</taxon>
        <taxon>Unidentata</taxon>
        <taxon>Episquamata</taxon>
        <taxon>Laterata</taxon>
        <taxon>Lacertibaenia</taxon>
        <taxon>Lacertidae</taxon>
        <taxon>Podarcis</taxon>
    </lineage>
</organism>
<dbReference type="Pfam" id="PF00078">
    <property type="entry name" value="RVT_1"/>
    <property type="match status" value="1"/>
</dbReference>
<dbReference type="InterPro" id="IPR036691">
    <property type="entry name" value="Endo/exonu/phosph_ase_sf"/>
</dbReference>
<keyword evidence="3" id="KW-1185">Reference proteome</keyword>
<dbReference type="InterPro" id="IPR043502">
    <property type="entry name" value="DNA/RNA_pol_sf"/>
</dbReference>
<dbReference type="Pfam" id="PF03372">
    <property type="entry name" value="Exo_endo_phos"/>
    <property type="match status" value="1"/>
</dbReference>
<evidence type="ECO:0000259" key="1">
    <source>
        <dbReference type="PROSITE" id="PS50878"/>
    </source>
</evidence>
<dbReference type="GeneTree" id="ENSGT01150000286916"/>
<dbReference type="Proteomes" id="UP000472272">
    <property type="component" value="Unplaced"/>
</dbReference>
<feature type="domain" description="Reverse transcriptase" evidence="1">
    <location>
        <begin position="492"/>
        <end position="766"/>
    </location>
</feature>
<dbReference type="InterPro" id="IPR000477">
    <property type="entry name" value="RT_dom"/>
</dbReference>
<dbReference type="SUPFAM" id="SSF56219">
    <property type="entry name" value="DNase I-like"/>
    <property type="match status" value="1"/>
</dbReference>
<dbReference type="OMA" id="IGICTIS"/>
<dbReference type="Ensembl" id="ENSPMRT00000031337.1">
    <property type="protein sequence ID" value="ENSPMRP00000029546.1"/>
    <property type="gene ID" value="ENSPMRG00000019107.1"/>
</dbReference>
<dbReference type="PROSITE" id="PS50878">
    <property type="entry name" value="RT_POL"/>
    <property type="match status" value="1"/>
</dbReference>
<dbReference type="SUPFAM" id="SSF56672">
    <property type="entry name" value="DNA/RNA polymerases"/>
    <property type="match status" value="1"/>
</dbReference>
<accession>A0A670JYC4</accession>
<proteinExistence type="predicted"/>
<dbReference type="PANTHER" id="PTHR31635">
    <property type="entry name" value="REVERSE TRANSCRIPTASE DOMAIN-CONTAINING PROTEIN-RELATED"/>
    <property type="match status" value="1"/>
</dbReference>
<reference evidence="2" key="1">
    <citation type="submission" date="2025-08" db="UniProtKB">
        <authorList>
            <consortium name="Ensembl"/>
        </authorList>
    </citation>
    <scope>IDENTIFICATION</scope>
</reference>
<dbReference type="CDD" id="cd09076">
    <property type="entry name" value="L1-EN"/>
    <property type="match status" value="1"/>
</dbReference>
<dbReference type="InterPro" id="IPR005135">
    <property type="entry name" value="Endo/exonuclease/phosphatase"/>
</dbReference>
<sequence length="1253" mass="148126">MVLKIWSWNINGMNDKKKRNKIEYILNKESLDIICLQETHIARKHKRVLTNKRLGNEFVSADKRKKRGVVIYIRKQLEAQQIFKDEEGRIVAVQIKWQGENVLIVGIYAPNNNKAEFYRMLEGKLSEYADQKIILLGDMNGVVSLDIDRLREGVSREGKLPQAFFSLVHNFNLVDIWRFKYPLEKQFTFHSEPNDSFSRLDQIWISAELVPRAIRAEILPKTISDHNAVKLELKGLEERPYRWKLKDYLLDDSEIIEKAQGKLKEYFEDNLGKGTKPKVVWDAGKAVMRGFFIQQSAIKNKKREKGKREILQQIMENEQKLVENPKNRRIKENIKILQSQLAMLINREIEWKIKKLRQKSFEHANKSGKLLAWQLKKRKELNTINKIEVEGEVKSNPKEIRKAFLDFYRGLYKNSEKNNLRKIEKYLKGKNIQKIPLLEKESLNALIETDEIKEIIKDLKKGKAPGPDGFTGSYYKEMETILLIPLQEVMNNILKERELPETWKEALITLIPKQDSDLQQVKNYRPISLLNLDYKIFAGILARRLKKILIKSIHKDQAGFLPGRYMKDNIRNVVNIIEYLSDRCDKQAMLLFVDAEKAFDNLIWDFMLKQLEFMEVGTKFYNGVKAIYTEQKAKLIINGVETSEMRIAKGTRQGCPLSPLLFIMVLEVLLNSIRGNRGIKGISVGQNEYKTKAFADDLVITMEDPINSTKEVLEEFDQFGKVAGFKVNKKKTKIIVKNMETDKVEELQNATEIEVARKVKYLGIWVTSKNMDLFKNNYETAWKGVKKDIETWGRLKMSFWGRIATIKMSVLPKMLFLFQNIPVIRGLKIFKEWQKVISKFIWQGKKPRIQFKLLTDVKERGGFALPDLKLYYEASCLCWVKTWIKLEDKEVLDLEGFNNRFGWHAYLWHGKRKAHRGFENHIFRGSLIEVWERNKDLLEPKTPHWLSPLEVMSVKKINMGDNWPTYEQLLTKEEGKWKLKPYDQIKEKVYDWLYYFQLNGMFRKDSTDKGYIDKESRFQIEILNNNHRILSKMYNQLLGWNLIDEEVKSVAIHWARDIGHNIYAEEWEKLWKTHLKFTACVSLKENLMKMFYRWYLTPVKLAKMYGTCNKCWKCREREGSFFHMWWECQKVKEFWEGVYNELKKILRYTFVKKPEAFLLGLVGREIKKKDHRFFQYATSAGRILIAQNWKSENMPTIEEWRAKLLEYAEMDKMTGKIRYSKDQRFIEEWENFTNYLENLSEGQITLVGFKGAL</sequence>
<dbReference type="GO" id="GO:0003824">
    <property type="term" value="F:catalytic activity"/>
    <property type="evidence" value="ECO:0007669"/>
    <property type="project" value="InterPro"/>
</dbReference>